<protein>
    <submittedName>
        <fullName evidence="1">Uncharacterized protein</fullName>
    </submittedName>
</protein>
<keyword evidence="2" id="KW-1185">Reference proteome</keyword>
<dbReference type="AlphaFoldDB" id="A0A133ULH2"/>
<evidence type="ECO:0000313" key="2">
    <source>
        <dbReference type="Proteomes" id="UP000070284"/>
    </source>
</evidence>
<reference evidence="1 2" key="1">
    <citation type="journal article" date="2016" name="Sci. Rep.">
        <title>Metabolic traits of an uncultured archaeal lineage -MSBL1- from brine pools of the Red Sea.</title>
        <authorList>
            <person name="Mwirichia R."/>
            <person name="Alam I."/>
            <person name="Rashid M."/>
            <person name="Vinu M."/>
            <person name="Ba-Alawi W."/>
            <person name="Anthony Kamau A."/>
            <person name="Kamanda Ngugi D."/>
            <person name="Goker M."/>
            <person name="Klenk H.P."/>
            <person name="Bajic V."/>
            <person name="Stingl U."/>
        </authorList>
    </citation>
    <scope>NUCLEOTIDE SEQUENCE [LARGE SCALE GENOMIC DNA]</scope>
    <source>
        <strain evidence="1">SCGC-AAA259E19</strain>
    </source>
</reference>
<proteinExistence type="predicted"/>
<dbReference type="Proteomes" id="UP000070284">
    <property type="component" value="Unassembled WGS sequence"/>
</dbReference>
<organism evidence="1 2">
    <name type="scientific">candidate division MSBL1 archaeon SCGC-AAA259E19</name>
    <dbReference type="NCBI Taxonomy" id="1698264"/>
    <lineage>
        <taxon>Archaea</taxon>
        <taxon>Methanobacteriati</taxon>
        <taxon>Methanobacteriota</taxon>
        <taxon>candidate division MSBL1</taxon>
    </lineage>
</organism>
<gene>
    <name evidence="1" type="ORF">AKJ65_02750</name>
</gene>
<sequence length="63" mass="7289">MVKVLNAAWSLNKMKFSEILKMLSDLVYVPTEKLKQIDPELKTFYNVNSPEALQTLMKKSRGE</sequence>
<comment type="caution">
    <text evidence="1">The sequence shown here is derived from an EMBL/GenBank/DDBJ whole genome shotgun (WGS) entry which is preliminary data.</text>
</comment>
<accession>A0A133ULH2</accession>
<evidence type="ECO:0000313" key="1">
    <source>
        <dbReference type="EMBL" id="KXA95053.1"/>
    </source>
</evidence>
<dbReference type="InterPro" id="IPR029044">
    <property type="entry name" value="Nucleotide-diphossugar_trans"/>
</dbReference>
<dbReference type="Gene3D" id="3.90.550.10">
    <property type="entry name" value="Spore Coat Polysaccharide Biosynthesis Protein SpsA, Chain A"/>
    <property type="match status" value="1"/>
</dbReference>
<dbReference type="EMBL" id="LHXO01000027">
    <property type="protein sequence ID" value="KXA95053.1"/>
    <property type="molecule type" value="Genomic_DNA"/>
</dbReference>
<name>A0A133ULH2_9EURY</name>